<keyword evidence="4" id="KW-0804">Transcription</keyword>
<dbReference type="EMBL" id="CP089984">
    <property type="protein sequence ID" value="WXB12654.1"/>
    <property type="molecule type" value="Genomic_DNA"/>
</dbReference>
<evidence type="ECO:0000256" key="3">
    <source>
        <dbReference type="ARBA" id="ARBA00023082"/>
    </source>
</evidence>
<feature type="compositionally biased region" description="Basic and acidic residues" evidence="5">
    <location>
        <begin position="169"/>
        <end position="178"/>
    </location>
</feature>
<keyword evidence="9" id="KW-1185">Reference proteome</keyword>
<dbReference type="InterPro" id="IPR036388">
    <property type="entry name" value="WH-like_DNA-bd_sf"/>
</dbReference>
<dbReference type="Pfam" id="PF22029">
    <property type="entry name" value="PhyR_sigma2"/>
    <property type="match status" value="1"/>
</dbReference>
<comment type="similarity">
    <text evidence="1">Belongs to the sigma-70 factor family. ECF subfamily.</text>
</comment>
<dbReference type="InterPro" id="IPR013325">
    <property type="entry name" value="RNA_pol_sigma_r2"/>
</dbReference>
<dbReference type="InterPro" id="IPR053866">
    <property type="entry name" value="PhyR_sigma2"/>
</dbReference>
<evidence type="ECO:0000256" key="4">
    <source>
        <dbReference type="ARBA" id="ARBA00023163"/>
    </source>
</evidence>
<evidence type="ECO:0000256" key="1">
    <source>
        <dbReference type="ARBA" id="ARBA00010641"/>
    </source>
</evidence>
<dbReference type="InterPro" id="IPR039425">
    <property type="entry name" value="RNA_pol_sigma-70-like"/>
</dbReference>
<proteinExistence type="inferred from homology"/>
<protein>
    <submittedName>
        <fullName evidence="8">Sigma-70 family RNA polymerase sigma factor</fullName>
    </submittedName>
</protein>
<dbReference type="Proteomes" id="UP001370348">
    <property type="component" value="Chromosome"/>
</dbReference>
<accession>A0ABZ2LP25</accession>
<sequence length="178" mass="20151">MNDMILLIEPLIPALRRYARAHVGDPAAADDLVQASLECAVSRWHQRREDGDARAWMFAILHNLAISRVRQKLRRGRHVSIDDANEASLARPAWQESRLRHRDLLQAMESLSEDQKSVLLLVSIEDPSYAEAARVLGVPIGTVMSRLARAREKLREAMEGVETEPASDEGTRELRRIQ</sequence>
<dbReference type="SUPFAM" id="SSF88659">
    <property type="entry name" value="Sigma3 and sigma4 domains of RNA polymerase sigma factors"/>
    <property type="match status" value="1"/>
</dbReference>
<evidence type="ECO:0000313" key="8">
    <source>
        <dbReference type="EMBL" id="WXB12654.1"/>
    </source>
</evidence>
<dbReference type="PANTHER" id="PTHR43133:SF25">
    <property type="entry name" value="RNA POLYMERASE SIGMA FACTOR RFAY-RELATED"/>
    <property type="match status" value="1"/>
</dbReference>
<dbReference type="PANTHER" id="PTHR43133">
    <property type="entry name" value="RNA POLYMERASE ECF-TYPE SIGMA FACTO"/>
    <property type="match status" value="1"/>
</dbReference>
<evidence type="ECO:0000259" key="6">
    <source>
        <dbReference type="Pfam" id="PF08281"/>
    </source>
</evidence>
<dbReference type="NCBIfam" id="TIGR02937">
    <property type="entry name" value="sigma70-ECF"/>
    <property type="match status" value="1"/>
</dbReference>
<reference evidence="8 9" key="1">
    <citation type="submission" date="2021-12" db="EMBL/GenBank/DDBJ databases">
        <title>Discovery of the Pendulisporaceae a myxobacterial family with distinct sporulation behavior and unique specialized metabolism.</title>
        <authorList>
            <person name="Garcia R."/>
            <person name="Popoff A."/>
            <person name="Bader C.D."/>
            <person name="Loehr J."/>
            <person name="Walesch S."/>
            <person name="Walt C."/>
            <person name="Boldt J."/>
            <person name="Bunk B."/>
            <person name="Haeckl F.J.F.P.J."/>
            <person name="Gunesch A.P."/>
            <person name="Birkelbach J."/>
            <person name="Nuebel U."/>
            <person name="Pietschmann T."/>
            <person name="Bach T."/>
            <person name="Mueller R."/>
        </authorList>
    </citation>
    <scope>NUCLEOTIDE SEQUENCE [LARGE SCALE GENOMIC DNA]</scope>
    <source>
        <strain evidence="8 9">MSr11954</strain>
    </source>
</reference>
<dbReference type="Gene3D" id="1.10.10.10">
    <property type="entry name" value="Winged helix-like DNA-binding domain superfamily/Winged helix DNA-binding domain"/>
    <property type="match status" value="1"/>
</dbReference>
<gene>
    <name evidence="8" type="ORF">LZC94_32990</name>
</gene>
<dbReference type="SUPFAM" id="SSF88946">
    <property type="entry name" value="Sigma2 domain of RNA polymerase sigma factors"/>
    <property type="match status" value="1"/>
</dbReference>
<feature type="domain" description="RNA polymerase sigma factor 70 region 4 type 2" evidence="6">
    <location>
        <begin position="102"/>
        <end position="154"/>
    </location>
</feature>
<feature type="domain" description="PhyR sigma2" evidence="7">
    <location>
        <begin position="8"/>
        <end position="62"/>
    </location>
</feature>
<keyword evidence="3" id="KW-0731">Sigma factor</keyword>
<evidence type="ECO:0000313" key="9">
    <source>
        <dbReference type="Proteomes" id="UP001370348"/>
    </source>
</evidence>
<name>A0ABZ2LP25_9BACT</name>
<feature type="region of interest" description="Disordered" evidence="5">
    <location>
        <begin position="157"/>
        <end position="178"/>
    </location>
</feature>
<dbReference type="RefSeq" id="WP_394822275.1">
    <property type="nucleotide sequence ID" value="NZ_CP089984.1"/>
</dbReference>
<dbReference type="InterPro" id="IPR013249">
    <property type="entry name" value="RNA_pol_sigma70_r4_t2"/>
</dbReference>
<keyword evidence="2" id="KW-0805">Transcription regulation</keyword>
<dbReference type="Gene3D" id="1.10.1740.10">
    <property type="match status" value="1"/>
</dbReference>
<dbReference type="Pfam" id="PF08281">
    <property type="entry name" value="Sigma70_r4_2"/>
    <property type="match status" value="1"/>
</dbReference>
<evidence type="ECO:0000259" key="7">
    <source>
        <dbReference type="Pfam" id="PF22029"/>
    </source>
</evidence>
<dbReference type="CDD" id="cd06171">
    <property type="entry name" value="Sigma70_r4"/>
    <property type="match status" value="1"/>
</dbReference>
<evidence type="ECO:0000256" key="5">
    <source>
        <dbReference type="SAM" id="MobiDB-lite"/>
    </source>
</evidence>
<organism evidence="8 9">
    <name type="scientific">Pendulispora albinea</name>
    <dbReference type="NCBI Taxonomy" id="2741071"/>
    <lineage>
        <taxon>Bacteria</taxon>
        <taxon>Pseudomonadati</taxon>
        <taxon>Myxococcota</taxon>
        <taxon>Myxococcia</taxon>
        <taxon>Myxococcales</taxon>
        <taxon>Sorangiineae</taxon>
        <taxon>Pendulisporaceae</taxon>
        <taxon>Pendulispora</taxon>
    </lineage>
</organism>
<evidence type="ECO:0000256" key="2">
    <source>
        <dbReference type="ARBA" id="ARBA00023015"/>
    </source>
</evidence>
<dbReference type="InterPro" id="IPR013324">
    <property type="entry name" value="RNA_pol_sigma_r3/r4-like"/>
</dbReference>
<dbReference type="InterPro" id="IPR014284">
    <property type="entry name" value="RNA_pol_sigma-70_dom"/>
</dbReference>